<reference evidence="2 3" key="1">
    <citation type="submission" date="2015-12" db="EMBL/GenBank/DDBJ databases">
        <title>Genome sequence of the marine Rhodobacteraceae strain O3.65, Candidatus Tritonibacter horizontis.</title>
        <authorList>
            <person name="Poehlein A."/>
            <person name="Giebel H.A."/>
            <person name="Voget S."/>
            <person name="Brinkhoff T."/>
        </authorList>
    </citation>
    <scope>NUCLEOTIDE SEQUENCE [LARGE SCALE GENOMIC DNA]</scope>
    <source>
        <strain evidence="2 3">O3.65</strain>
    </source>
</reference>
<protein>
    <recommendedName>
        <fullName evidence="1">Peptidase G2 IMC autoproteolytic cleavage domain-containing protein</fullName>
    </recommendedName>
</protein>
<dbReference type="Pfam" id="PF11962">
    <property type="entry name" value="Peptidase_G2"/>
    <property type="match status" value="1"/>
</dbReference>
<keyword evidence="3" id="KW-1185">Reference proteome</keyword>
<organism evidence="2 3">
    <name type="scientific">Tritonibacter horizontis</name>
    <dbReference type="NCBI Taxonomy" id="1768241"/>
    <lineage>
        <taxon>Bacteria</taxon>
        <taxon>Pseudomonadati</taxon>
        <taxon>Pseudomonadota</taxon>
        <taxon>Alphaproteobacteria</taxon>
        <taxon>Rhodobacterales</taxon>
        <taxon>Paracoccaceae</taxon>
        <taxon>Tritonibacter</taxon>
    </lineage>
</organism>
<evidence type="ECO:0000259" key="1">
    <source>
        <dbReference type="Pfam" id="PF11962"/>
    </source>
</evidence>
<name>A0A132C0L0_9RHOB</name>
<proteinExistence type="predicted"/>
<dbReference type="AlphaFoldDB" id="A0A132C0L0"/>
<sequence>MAWVSTGTVSVTNGSVAVTGSGTNWFGSLQNGWGFVGPDGRTYEILTVNSNTSITLKTAYQGATAGAQTYAAFPTGSQNFDLTAALQALIGNYQGVYDTVGQGRFNNGTEAAPGITFDADRDTGLRRAASNALALVAGGTDQLHLTGGVATGDAVQIDPLDLTAGKLLRLGALGLGVKADELAPSVLDMDTAPSGFGRIAGSTNGAVPSGVGSGAVLTLANQIGRASQLVFPSNTNQIYIRTKHNDEWLDWVPLITPDNASFDDVIYIQKTENAGYLQIESTGEFVFDFDVIPPDSTAKAGIRFFRDTNTTGDVTFDILQGNGGTNINHRLGGNVNSYMCNANGTLSVGGDASYDKLNVFSDEELSGALYLRNTHASFARRTISAWVNRAGSSDFDFLRCVSNAGASADLETVIRGDGFNTTDGTWAGGGADFAEFFEWLDGNPTGEDRRGTTVVLDGDKIRPALAGEDPFGAISANPTVIGDSDIERWKEKYLRDDFGSYIWEDYESVSWTEMADEPVSHSYAAD</sequence>
<feature type="domain" description="Peptidase G2 IMC autoproteolytic cleavage" evidence="1">
    <location>
        <begin position="413"/>
        <end position="507"/>
    </location>
</feature>
<accession>A0A132C0L0</accession>
<evidence type="ECO:0000313" key="2">
    <source>
        <dbReference type="EMBL" id="KUP93872.1"/>
    </source>
</evidence>
<gene>
    <name evidence="2" type="ORF">TRIHO_13640</name>
</gene>
<dbReference type="Gene3D" id="2.40.300.10">
    <property type="entry name" value="Head decoration protein D"/>
    <property type="match status" value="1"/>
</dbReference>
<comment type="caution">
    <text evidence="2">The sequence shown here is derived from an EMBL/GenBank/DDBJ whole genome shotgun (WGS) entry which is preliminary data.</text>
</comment>
<dbReference type="InterPro" id="IPR021865">
    <property type="entry name" value="Peptidase_G2"/>
</dbReference>
<dbReference type="EMBL" id="LPUY01000041">
    <property type="protein sequence ID" value="KUP93872.1"/>
    <property type="molecule type" value="Genomic_DNA"/>
</dbReference>
<evidence type="ECO:0000313" key="3">
    <source>
        <dbReference type="Proteomes" id="UP000068382"/>
    </source>
</evidence>
<dbReference type="Proteomes" id="UP000068382">
    <property type="component" value="Unassembled WGS sequence"/>
</dbReference>